<dbReference type="PANTHER" id="PTHR41536:SF1">
    <property type="entry name" value="PKHD-TYPE HYDROXYLASE YBIX"/>
    <property type="match status" value="1"/>
</dbReference>
<gene>
    <name evidence="7" type="ORF">UFOVP1040_68</name>
</gene>
<feature type="domain" description="Fe2OG dioxygenase" evidence="6">
    <location>
        <begin position="105"/>
        <end position="205"/>
    </location>
</feature>
<dbReference type="GO" id="GO:0016706">
    <property type="term" value="F:2-oxoglutarate-dependent dioxygenase activity"/>
    <property type="evidence" value="ECO:0007669"/>
    <property type="project" value="InterPro"/>
</dbReference>
<organism evidence="7">
    <name type="scientific">uncultured Caudovirales phage</name>
    <dbReference type="NCBI Taxonomy" id="2100421"/>
    <lineage>
        <taxon>Viruses</taxon>
        <taxon>Duplodnaviria</taxon>
        <taxon>Heunggongvirae</taxon>
        <taxon>Uroviricota</taxon>
        <taxon>Caudoviricetes</taxon>
        <taxon>Peduoviridae</taxon>
        <taxon>Maltschvirus</taxon>
        <taxon>Maltschvirus maltsch</taxon>
    </lineage>
</organism>
<keyword evidence="4" id="KW-0560">Oxidoreductase</keyword>
<dbReference type="InterPro" id="IPR044862">
    <property type="entry name" value="Pro_4_hyd_alph_FE2OG_OXY"/>
</dbReference>
<evidence type="ECO:0000256" key="5">
    <source>
        <dbReference type="ARBA" id="ARBA00023004"/>
    </source>
</evidence>
<evidence type="ECO:0000256" key="2">
    <source>
        <dbReference type="ARBA" id="ARBA00022723"/>
    </source>
</evidence>
<comment type="cofactor">
    <cofactor evidence="1">
        <name>L-ascorbate</name>
        <dbReference type="ChEBI" id="CHEBI:38290"/>
    </cofactor>
</comment>
<accession>A0A6J5Q8C1</accession>
<dbReference type="GO" id="GO:0006974">
    <property type="term" value="P:DNA damage response"/>
    <property type="evidence" value="ECO:0007669"/>
    <property type="project" value="TreeGrafter"/>
</dbReference>
<dbReference type="SMART" id="SM00702">
    <property type="entry name" value="P4Hc"/>
    <property type="match status" value="1"/>
</dbReference>
<keyword evidence="2" id="KW-0479">Metal-binding</keyword>
<name>A0A6J5Q8C1_9CAUD</name>
<dbReference type="InterPro" id="IPR005123">
    <property type="entry name" value="Oxoglu/Fe-dep_dioxygenase_dom"/>
</dbReference>
<proteinExistence type="predicted"/>
<dbReference type="PROSITE" id="PS51471">
    <property type="entry name" value="FE2OG_OXY"/>
    <property type="match status" value="1"/>
</dbReference>
<evidence type="ECO:0000259" key="6">
    <source>
        <dbReference type="PROSITE" id="PS51471"/>
    </source>
</evidence>
<dbReference type="PANTHER" id="PTHR41536">
    <property type="entry name" value="PKHD-TYPE HYDROXYLASE YBIX"/>
    <property type="match status" value="1"/>
</dbReference>
<evidence type="ECO:0000256" key="1">
    <source>
        <dbReference type="ARBA" id="ARBA00001961"/>
    </source>
</evidence>
<dbReference type="InterPro" id="IPR006620">
    <property type="entry name" value="Pro_4_hyd_alph"/>
</dbReference>
<dbReference type="GO" id="GO:0031418">
    <property type="term" value="F:L-ascorbic acid binding"/>
    <property type="evidence" value="ECO:0007669"/>
    <property type="project" value="InterPro"/>
</dbReference>
<dbReference type="EMBL" id="LR796994">
    <property type="protein sequence ID" value="CAB4180519.1"/>
    <property type="molecule type" value="Genomic_DNA"/>
</dbReference>
<keyword evidence="5" id="KW-0408">Iron</keyword>
<evidence type="ECO:0000256" key="4">
    <source>
        <dbReference type="ARBA" id="ARBA00023002"/>
    </source>
</evidence>
<reference evidence="7" key="1">
    <citation type="submission" date="2020-05" db="EMBL/GenBank/DDBJ databases">
        <authorList>
            <person name="Chiriac C."/>
            <person name="Salcher M."/>
            <person name="Ghai R."/>
            <person name="Kavagutti S V."/>
        </authorList>
    </citation>
    <scope>NUCLEOTIDE SEQUENCE</scope>
</reference>
<dbReference type="Gene3D" id="2.60.120.620">
    <property type="entry name" value="q2cbj1_9rhob like domain"/>
    <property type="match status" value="1"/>
</dbReference>
<evidence type="ECO:0000313" key="7">
    <source>
        <dbReference type="EMBL" id="CAB4180519.1"/>
    </source>
</evidence>
<dbReference type="Pfam" id="PF13640">
    <property type="entry name" value="2OG-FeII_Oxy_3"/>
    <property type="match status" value="1"/>
</dbReference>
<dbReference type="InterPro" id="IPR023550">
    <property type="entry name" value="PKHD_hydroxylase"/>
</dbReference>
<dbReference type="GO" id="GO:0005506">
    <property type="term" value="F:iron ion binding"/>
    <property type="evidence" value="ECO:0007669"/>
    <property type="project" value="InterPro"/>
</dbReference>
<keyword evidence="3" id="KW-0223">Dioxygenase</keyword>
<sequence length="209" mass="24467">MVQLREQADRANFHFFDLNTTKYARDTAWWDGGFNFDDVQRIKALGMEFEERPGETMGAQGDTEHVRRCTVRWFENNEKTAWVYARFAEIARKLNAEFFGFDLTGFETFQFTTYDAERNKQTEYYDWHIDMRSGDHARMQRKLSLVLQLTDPQEYEGGELWVHNVGKAVVAKVNGRVFAFPSYALHRVTPVTAGVRHTLVAWAYGPDFR</sequence>
<evidence type="ECO:0000256" key="3">
    <source>
        <dbReference type="ARBA" id="ARBA00022964"/>
    </source>
</evidence>
<protein>
    <submittedName>
        <fullName evidence="7">PiuC Uncharacterized iron-regulated protein</fullName>
    </submittedName>
</protein>